<dbReference type="InterPro" id="IPR050441">
    <property type="entry name" value="RBM"/>
</dbReference>
<dbReference type="InterPro" id="IPR012677">
    <property type="entry name" value="Nucleotide-bd_a/b_plait_sf"/>
</dbReference>
<comment type="caution">
    <text evidence="4">The sequence shown here is derived from an EMBL/GenBank/DDBJ whole genome shotgun (WGS) entry which is preliminary data.</text>
</comment>
<feature type="compositionally biased region" description="Basic and acidic residues" evidence="2">
    <location>
        <begin position="1"/>
        <end position="40"/>
    </location>
</feature>
<dbReference type="AlphaFoldDB" id="A0AAD5XWT1"/>
<dbReference type="Gene3D" id="3.30.70.330">
    <property type="match status" value="1"/>
</dbReference>
<accession>A0AAD5XWT1</accession>
<keyword evidence="1" id="KW-0694">RNA-binding</keyword>
<dbReference type="SMART" id="SM00360">
    <property type="entry name" value="RRM"/>
    <property type="match status" value="1"/>
</dbReference>
<sequence>MSTSPRNRDDRDDLDERNNRRSHSPDGRDRDRGRERRGEEVTDAPNNGANLFVTGVSPRVRDEDLSDLFSKFGKVEKAQVMRDPHTKDSRGFAFVAFEEISAADLAREALSGTEFFGKTLVIEKAKRSSARAPTPGHYYGPAKRYPEKRFDSRDRFDPRYESRSYDRYDRPSIDRFSDRPPVIDRYAPNSRGYDYPDRRDYRDRRPPRSFGGPREFERQRY</sequence>
<evidence type="ECO:0000313" key="5">
    <source>
        <dbReference type="Proteomes" id="UP001211065"/>
    </source>
</evidence>
<dbReference type="EMBL" id="JADGJW010000173">
    <property type="protein sequence ID" value="KAJ3222496.1"/>
    <property type="molecule type" value="Genomic_DNA"/>
</dbReference>
<evidence type="ECO:0000256" key="2">
    <source>
        <dbReference type="SAM" id="MobiDB-lite"/>
    </source>
</evidence>
<name>A0AAD5XWT1_9FUNG</name>
<proteinExistence type="predicted"/>
<feature type="region of interest" description="Disordered" evidence="2">
    <location>
        <begin position="1"/>
        <end position="53"/>
    </location>
</feature>
<dbReference type="CDD" id="cd00590">
    <property type="entry name" value="RRM_SF"/>
    <property type="match status" value="1"/>
</dbReference>
<evidence type="ECO:0000313" key="4">
    <source>
        <dbReference type="EMBL" id="KAJ3222496.1"/>
    </source>
</evidence>
<reference evidence="4" key="1">
    <citation type="submission" date="2020-05" db="EMBL/GenBank/DDBJ databases">
        <title>Phylogenomic resolution of chytrid fungi.</title>
        <authorList>
            <person name="Stajich J.E."/>
            <person name="Amses K."/>
            <person name="Simmons R."/>
            <person name="Seto K."/>
            <person name="Myers J."/>
            <person name="Bonds A."/>
            <person name="Quandt C.A."/>
            <person name="Barry K."/>
            <person name="Liu P."/>
            <person name="Grigoriev I."/>
            <person name="Longcore J.E."/>
            <person name="James T.Y."/>
        </authorList>
    </citation>
    <scope>NUCLEOTIDE SEQUENCE</scope>
    <source>
        <strain evidence="4">JEL0476</strain>
    </source>
</reference>
<dbReference type="PROSITE" id="PS50102">
    <property type="entry name" value="RRM"/>
    <property type="match status" value="1"/>
</dbReference>
<feature type="domain" description="RRM" evidence="3">
    <location>
        <begin position="49"/>
        <end position="127"/>
    </location>
</feature>
<keyword evidence="5" id="KW-1185">Reference proteome</keyword>
<feature type="compositionally biased region" description="Basic and acidic residues" evidence="2">
    <location>
        <begin position="144"/>
        <end position="182"/>
    </location>
</feature>
<organism evidence="4 5">
    <name type="scientific">Clydaea vesicula</name>
    <dbReference type="NCBI Taxonomy" id="447962"/>
    <lineage>
        <taxon>Eukaryota</taxon>
        <taxon>Fungi</taxon>
        <taxon>Fungi incertae sedis</taxon>
        <taxon>Chytridiomycota</taxon>
        <taxon>Chytridiomycota incertae sedis</taxon>
        <taxon>Chytridiomycetes</taxon>
        <taxon>Lobulomycetales</taxon>
        <taxon>Lobulomycetaceae</taxon>
        <taxon>Clydaea</taxon>
    </lineage>
</organism>
<dbReference type="InterPro" id="IPR035979">
    <property type="entry name" value="RBD_domain_sf"/>
</dbReference>
<feature type="region of interest" description="Disordered" evidence="2">
    <location>
        <begin position="126"/>
        <end position="221"/>
    </location>
</feature>
<evidence type="ECO:0000259" key="3">
    <source>
        <dbReference type="PROSITE" id="PS50102"/>
    </source>
</evidence>
<gene>
    <name evidence="4" type="ORF">HK099_002250</name>
</gene>
<dbReference type="SUPFAM" id="SSF54928">
    <property type="entry name" value="RNA-binding domain, RBD"/>
    <property type="match status" value="1"/>
</dbReference>
<dbReference type="Pfam" id="PF00076">
    <property type="entry name" value="RRM_1"/>
    <property type="match status" value="1"/>
</dbReference>
<protein>
    <recommendedName>
        <fullName evidence="3">RRM domain-containing protein</fullName>
    </recommendedName>
</protein>
<dbReference type="GO" id="GO:0003723">
    <property type="term" value="F:RNA binding"/>
    <property type="evidence" value="ECO:0007669"/>
    <property type="project" value="UniProtKB-UniRule"/>
</dbReference>
<evidence type="ECO:0000256" key="1">
    <source>
        <dbReference type="PROSITE-ProRule" id="PRU00176"/>
    </source>
</evidence>
<dbReference type="Proteomes" id="UP001211065">
    <property type="component" value="Unassembled WGS sequence"/>
</dbReference>
<dbReference type="PANTHER" id="PTHR48034">
    <property type="entry name" value="TRANSFORMER-2 SEX-DETERMINING PROTEIN-RELATED"/>
    <property type="match status" value="1"/>
</dbReference>
<dbReference type="InterPro" id="IPR000504">
    <property type="entry name" value="RRM_dom"/>
</dbReference>
<feature type="compositionally biased region" description="Basic and acidic residues" evidence="2">
    <location>
        <begin position="194"/>
        <end position="206"/>
    </location>
</feature>